<reference evidence="3 4" key="1">
    <citation type="submission" date="2016-12" db="EMBL/GenBank/DDBJ databases">
        <title>Genomic comparison of strains in the 'Actinomyces naeslundii' group.</title>
        <authorList>
            <person name="Mughal S.R."/>
            <person name="Do T."/>
            <person name="Gilbert S.C."/>
            <person name="Witherden E.A."/>
            <person name="Didelot X."/>
            <person name="Beighton D."/>
        </authorList>
    </citation>
    <scope>NUCLEOTIDE SEQUENCE [LARGE SCALE GENOMIC DNA]</scope>
    <source>
        <strain evidence="3 4">S24V</strain>
    </source>
</reference>
<sequence length="201" mass="22537">MNIFVNFIRICFWGLVFLVAFSITEDPSSPGLTTFHLLKAAAVTSVAIIPLVLGKDVPVLGGICRFLLSWGWEPKVVYDIPKDKKDKWKRARRINRRQKEAWARADLRAATGRKDRNGEEEFETPRIVKIKDDSRGFVVVVELVVGVPVAKVEAAVDDLAVAFGYSRVKVESSADERRRVNLVFFLGDPIPAGRIGADWLE</sequence>
<organism evidence="3 4">
    <name type="scientific">Actinomyces oris</name>
    <dbReference type="NCBI Taxonomy" id="544580"/>
    <lineage>
        <taxon>Bacteria</taxon>
        <taxon>Bacillati</taxon>
        <taxon>Actinomycetota</taxon>
        <taxon>Actinomycetes</taxon>
        <taxon>Actinomycetales</taxon>
        <taxon>Actinomycetaceae</taxon>
        <taxon>Actinomyces</taxon>
    </lineage>
</organism>
<feature type="transmembrane region" description="Helical" evidence="1">
    <location>
        <begin position="36"/>
        <end position="53"/>
    </location>
</feature>
<keyword evidence="1" id="KW-0812">Transmembrane</keyword>
<dbReference type="EMBL" id="MSKI01000073">
    <property type="protein sequence ID" value="OLO52173.1"/>
    <property type="molecule type" value="Genomic_DNA"/>
</dbReference>
<comment type="caution">
    <text evidence="3">The sequence shown here is derived from an EMBL/GenBank/DDBJ whole genome shotgun (WGS) entry which is preliminary data.</text>
</comment>
<evidence type="ECO:0000313" key="4">
    <source>
        <dbReference type="Proteomes" id="UP000186855"/>
    </source>
</evidence>
<keyword evidence="1" id="KW-0472">Membrane</keyword>
<dbReference type="RefSeq" id="WP_151307305.1">
    <property type="nucleotide sequence ID" value="NZ_JAMZMH010000019.1"/>
</dbReference>
<evidence type="ECO:0000313" key="3">
    <source>
        <dbReference type="EMBL" id="OLO52173.1"/>
    </source>
</evidence>
<evidence type="ECO:0000256" key="1">
    <source>
        <dbReference type="SAM" id="Phobius"/>
    </source>
</evidence>
<dbReference type="Proteomes" id="UP000186855">
    <property type="component" value="Unassembled WGS sequence"/>
</dbReference>
<name>A0A1Q8VVI8_9ACTO</name>
<proteinExistence type="predicted"/>
<evidence type="ECO:0000313" key="2">
    <source>
        <dbReference type="EMBL" id="MDT0249843.1"/>
    </source>
</evidence>
<dbReference type="Proteomes" id="UP001180729">
    <property type="component" value="Unassembled WGS sequence"/>
</dbReference>
<feature type="transmembrane region" description="Helical" evidence="1">
    <location>
        <begin position="7"/>
        <end position="24"/>
    </location>
</feature>
<gene>
    <name evidence="3" type="ORF">BKH30_07260</name>
    <name evidence="2" type="ORF">RMW62_12230</name>
</gene>
<dbReference type="AlphaFoldDB" id="A0A1Q8VVI8"/>
<protein>
    <submittedName>
        <fullName evidence="3">Uncharacterized protein</fullName>
    </submittedName>
</protein>
<dbReference type="EMBL" id="JAMZMH010000019">
    <property type="protein sequence ID" value="MDT0249843.1"/>
    <property type="molecule type" value="Genomic_DNA"/>
</dbReference>
<reference evidence="2" key="2">
    <citation type="submission" date="2022-06" db="EMBL/GenBank/DDBJ databases">
        <title>Draft Genome Sequences of Three Actinomyces oris Strains, Isolated from Healthy Human Feces.</title>
        <authorList>
            <person name="Ye Y."/>
            <person name="Liu C."/>
            <person name="Zhao J."/>
            <person name="Xu J."/>
            <person name="Huang H."/>
            <person name="Wang B."/>
            <person name="Wei J."/>
            <person name="Jing X."/>
        </authorList>
    </citation>
    <scope>NUCLEOTIDE SEQUENCE</scope>
    <source>
        <strain evidence="2">CNGBCC1803368</strain>
    </source>
</reference>
<keyword evidence="1" id="KW-1133">Transmembrane helix</keyword>
<accession>A0A1Q8VVI8</accession>